<protein>
    <submittedName>
        <fullName evidence="2">Uncharacterized protein</fullName>
    </submittedName>
</protein>
<keyword evidence="3" id="KW-1185">Reference proteome</keyword>
<dbReference type="EMBL" id="JARBJD010000161">
    <property type="protein sequence ID" value="KAK2949175.1"/>
    <property type="molecule type" value="Genomic_DNA"/>
</dbReference>
<dbReference type="Proteomes" id="UP001281761">
    <property type="component" value="Unassembled WGS sequence"/>
</dbReference>
<accession>A0ABQ9XCW8</accession>
<feature type="compositionally biased region" description="Acidic residues" evidence="1">
    <location>
        <begin position="191"/>
        <end position="208"/>
    </location>
</feature>
<feature type="region of interest" description="Disordered" evidence="1">
    <location>
        <begin position="181"/>
        <end position="208"/>
    </location>
</feature>
<sequence>MLMQTQAHCDEGLRKLDSKDDHRVMNEGITASLLGHHKNNRPCILPPKWTNWGMPNFRQRCPKDRFWQRLSSLHLANSEFNMSIASVHVHSGLHHHPPVMAHGGKVGNMGILIDSLITSDLSRELVNTVVSELQTVQLTGTSIVTTSQFSAWVFREDVDVVLTAAKIAHAMAKMRVLEDANQDEKEVKENIDDDSDAEDENEDSEDDENFAAAPYYWPLSHSFDTAAPPTTLDAIRNELMNEYSAATTPRVDLSEVFVSIAEGGLRDLMMILVPLLKEALHVIPVILKIVEEFRTLCKDQKDTHHCRALRRLRVGYPFKQNRIDGGDRSDCDCVSEAEKSVLLSTDSAIRMDDASLTVKQAMEGLKPGKNEKAIKERPLDKKMLKKAEDSDYKKNHNDRTVIEVDAKIKGMDLNLKHSTYIKLIQTVLHVVNFVIQQIGSTIIALEREYKPICSLFIGAVNAAVALTPVQTAVTASIGSLEVFNPAAFPKTTQDESAVISPFPQIIHFGGDDRQSPAATLDFPIVDGHFVDICDGFNLICLAQVGEFQLFVIRSFVEELANFFIVFNVPEMPALVVPDDLINISLELEAPTEVQMLAPYFDVTMQAPEILIPQSAYNATHFLCVKVGELAMKTALDQKMYKIDKSAVINPHQLGAVLKDAQQGLSDLAGEGKEEILIIDQYNLHIILSQFSIYIGSLTPDDDIHFPLLQDLEHPSFSGQTSFFSDTASESVESIRAQTVGVRTKNLDHCFPAISDIQNRVTLTPSKAQSQPAPTPYSLSWVDLRADVENEMALKLNCTDIRLAFGVINAVLELVELLQPQRCGCPIRKDNPLCTKQDQLPAGLLRRDTVRPTERSRKVSLQLMDSSIQMTPSPRLTPERDLVFYFEDFAIQPICIVATINLMQGS</sequence>
<organism evidence="2 3">
    <name type="scientific">Blattamonas nauphoetae</name>
    <dbReference type="NCBI Taxonomy" id="2049346"/>
    <lineage>
        <taxon>Eukaryota</taxon>
        <taxon>Metamonada</taxon>
        <taxon>Preaxostyla</taxon>
        <taxon>Oxymonadida</taxon>
        <taxon>Blattamonas</taxon>
    </lineage>
</organism>
<proteinExistence type="predicted"/>
<feature type="compositionally biased region" description="Basic and acidic residues" evidence="1">
    <location>
        <begin position="181"/>
        <end position="190"/>
    </location>
</feature>
<evidence type="ECO:0000313" key="3">
    <source>
        <dbReference type="Proteomes" id="UP001281761"/>
    </source>
</evidence>
<comment type="caution">
    <text evidence="2">The sequence shown here is derived from an EMBL/GenBank/DDBJ whole genome shotgun (WGS) entry which is preliminary data.</text>
</comment>
<name>A0ABQ9XCW8_9EUKA</name>
<evidence type="ECO:0000256" key="1">
    <source>
        <dbReference type="SAM" id="MobiDB-lite"/>
    </source>
</evidence>
<reference evidence="2 3" key="1">
    <citation type="journal article" date="2022" name="bioRxiv">
        <title>Genomics of Preaxostyla Flagellates Illuminates Evolutionary Transitions and the Path Towards Mitochondrial Loss.</title>
        <authorList>
            <person name="Novak L.V.F."/>
            <person name="Treitli S.C."/>
            <person name="Pyrih J."/>
            <person name="Halakuc P."/>
            <person name="Pipaliya S.V."/>
            <person name="Vacek V."/>
            <person name="Brzon O."/>
            <person name="Soukal P."/>
            <person name="Eme L."/>
            <person name="Dacks J.B."/>
            <person name="Karnkowska A."/>
            <person name="Elias M."/>
            <person name="Hampl V."/>
        </authorList>
    </citation>
    <scope>NUCLEOTIDE SEQUENCE [LARGE SCALE GENOMIC DNA]</scope>
    <source>
        <strain evidence="2">NAU3</strain>
        <tissue evidence="2">Gut</tissue>
    </source>
</reference>
<evidence type="ECO:0000313" key="2">
    <source>
        <dbReference type="EMBL" id="KAK2949175.1"/>
    </source>
</evidence>
<gene>
    <name evidence="2" type="ORF">BLNAU_15901</name>
</gene>